<keyword evidence="8 15" id="KW-0489">Methyltransferase</keyword>
<feature type="domain" description="tRNA methyltransferase TRMD/TRM10-type" evidence="18">
    <location>
        <begin position="3"/>
        <end position="228"/>
    </location>
</feature>
<evidence type="ECO:0000256" key="1">
    <source>
        <dbReference type="ARBA" id="ARBA00002634"/>
    </source>
</evidence>
<evidence type="ECO:0000256" key="12">
    <source>
        <dbReference type="ARBA" id="ARBA00029736"/>
    </source>
</evidence>
<dbReference type="GO" id="GO:0052906">
    <property type="term" value="F:tRNA (guanine(37)-N1)-methyltransferase activity"/>
    <property type="evidence" value="ECO:0007669"/>
    <property type="project" value="UniProtKB-UniRule"/>
</dbReference>
<dbReference type="PANTHER" id="PTHR46417:SF1">
    <property type="entry name" value="TRNA (GUANINE-N(1)-)-METHYLTRANSFERASE"/>
    <property type="match status" value="1"/>
</dbReference>
<comment type="caution">
    <text evidence="19">The sequence shown here is derived from an EMBL/GenBank/DDBJ whole genome shotgun (WGS) entry which is preliminary data.</text>
</comment>
<evidence type="ECO:0000256" key="14">
    <source>
        <dbReference type="ARBA" id="ARBA00047783"/>
    </source>
</evidence>
<evidence type="ECO:0000256" key="9">
    <source>
        <dbReference type="ARBA" id="ARBA00022679"/>
    </source>
</evidence>
<evidence type="ECO:0000313" key="19">
    <source>
        <dbReference type="EMBL" id="OHA58055.1"/>
    </source>
</evidence>
<dbReference type="InterPro" id="IPR016009">
    <property type="entry name" value="tRNA_MeTrfase_TRMD/TRM10"/>
</dbReference>
<evidence type="ECO:0000256" key="13">
    <source>
        <dbReference type="ARBA" id="ARBA00033392"/>
    </source>
</evidence>
<dbReference type="NCBIfam" id="NF000648">
    <property type="entry name" value="PRK00026.1"/>
    <property type="match status" value="1"/>
</dbReference>
<sequence length="230" mass="25683">MITFHIITLFPEATRSYLDESILGRAQREKKIAIKYYNPRDFTLNKFRNVDGRPYGGGPGMVLAIEPILSTVKKIKLKKTSKAKTIIFTPGGKQFDNKIAKNYSQKITDLILICGRYEGIDARVKKILKLAFATGSGEARAEVEEISIGPFVLSGGEVPAMVVVDAVARQIPGVLGNEASPEENRVSSHEMYTRPETFEHNGKKYKVPKILISGHHAEIEKWKLKKSPKK</sequence>
<comment type="catalytic activity">
    <reaction evidence="14 15 17">
        <text>guanosine(37) in tRNA + S-adenosyl-L-methionine = N(1)-methylguanosine(37) in tRNA + S-adenosyl-L-homocysteine + H(+)</text>
        <dbReference type="Rhea" id="RHEA:36899"/>
        <dbReference type="Rhea" id="RHEA-COMP:10145"/>
        <dbReference type="Rhea" id="RHEA-COMP:10147"/>
        <dbReference type="ChEBI" id="CHEBI:15378"/>
        <dbReference type="ChEBI" id="CHEBI:57856"/>
        <dbReference type="ChEBI" id="CHEBI:59789"/>
        <dbReference type="ChEBI" id="CHEBI:73542"/>
        <dbReference type="ChEBI" id="CHEBI:74269"/>
        <dbReference type="EC" id="2.1.1.228"/>
    </reaction>
</comment>
<dbReference type="STRING" id="1802436.A2370_01690"/>
<comment type="similarity">
    <text evidence="3 15 17">Belongs to the RNA methyltransferase TrmD family.</text>
</comment>
<dbReference type="InterPro" id="IPR002649">
    <property type="entry name" value="tRNA_m1G_MeTrfase_TrmD"/>
</dbReference>
<dbReference type="PANTHER" id="PTHR46417">
    <property type="entry name" value="TRNA (GUANINE-N(1)-)-METHYLTRANSFERASE"/>
    <property type="match status" value="1"/>
</dbReference>
<gene>
    <name evidence="15" type="primary">trmD</name>
    <name evidence="19" type="ORF">A2370_01690</name>
</gene>
<evidence type="ECO:0000256" key="7">
    <source>
        <dbReference type="ARBA" id="ARBA00022490"/>
    </source>
</evidence>
<feature type="binding site" evidence="15 16">
    <location>
        <position position="115"/>
    </location>
    <ligand>
        <name>S-adenosyl-L-methionine</name>
        <dbReference type="ChEBI" id="CHEBI:59789"/>
    </ligand>
</feature>
<dbReference type="NCBIfam" id="TIGR00088">
    <property type="entry name" value="trmD"/>
    <property type="match status" value="1"/>
</dbReference>
<evidence type="ECO:0000259" key="18">
    <source>
        <dbReference type="Pfam" id="PF01746"/>
    </source>
</evidence>
<reference evidence="19 20" key="1">
    <citation type="journal article" date="2016" name="Nat. Commun.">
        <title>Thousands of microbial genomes shed light on interconnected biogeochemical processes in an aquifer system.</title>
        <authorList>
            <person name="Anantharaman K."/>
            <person name="Brown C.T."/>
            <person name="Hug L.A."/>
            <person name="Sharon I."/>
            <person name="Castelle C.J."/>
            <person name="Probst A.J."/>
            <person name="Thomas B.C."/>
            <person name="Singh A."/>
            <person name="Wilkins M.J."/>
            <person name="Karaoz U."/>
            <person name="Brodie E.L."/>
            <person name="Williams K.H."/>
            <person name="Hubbard S.S."/>
            <person name="Banfield J.F."/>
        </authorList>
    </citation>
    <scope>NUCLEOTIDE SEQUENCE [LARGE SCALE GENOMIC DNA]</scope>
</reference>
<dbReference type="EC" id="2.1.1.228" evidence="5 15"/>
<dbReference type="PIRSF" id="PIRSF000386">
    <property type="entry name" value="tRNA_mtase"/>
    <property type="match status" value="1"/>
</dbReference>
<dbReference type="Gene3D" id="3.40.1280.10">
    <property type="match status" value="1"/>
</dbReference>
<keyword evidence="10 15" id="KW-0949">S-adenosyl-L-methionine</keyword>
<evidence type="ECO:0000256" key="16">
    <source>
        <dbReference type="PIRSR" id="PIRSR000386-1"/>
    </source>
</evidence>
<name>A0A1G2QBX5_9BACT</name>
<evidence type="ECO:0000256" key="11">
    <source>
        <dbReference type="ARBA" id="ARBA00022694"/>
    </source>
</evidence>
<evidence type="ECO:0000256" key="3">
    <source>
        <dbReference type="ARBA" id="ARBA00007630"/>
    </source>
</evidence>
<comment type="subcellular location">
    <subcellularLocation>
        <location evidence="2 15 17">Cytoplasm</location>
    </subcellularLocation>
</comment>
<dbReference type="GO" id="GO:0002939">
    <property type="term" value="P:tRNA N1-guanine methylation"/>
    <property type="evidence" value="ECO:0007669"/>
    <property type="project" value="TreeGrafter"/>
</dbReference>
<protein>
    <recommendedName>
        <fullName evidence="6 15">tRNA (guanine-N(1)-)-methyltransferase</fullName>
        <ecNumber evidence="5 15">2.1.1.228</ecNumber>
    </recommendedName>
    <alternativeName>
        <fullName evidence="12 15">M1G-methyltransferase</fullName>
    </alternativeName>
    <alternativeName>
        <fullName evidence="13 15">tRNA [GM37] methyltransferase</fullName>
    </alternativeName>
</protein>
<evidence type="ECO:0000256" key="4">
    <source>
        <dbReference type="ARBA" id="ARBA00011738"/>
    </source>
</evidence>
<evidence type="ECO:0000256" key="10">
    <source>
        <dbReference type="ARBA" id="ARBA00022691"/>
    </source>
</evidence>
<comment type="caution">
    <text evidence="15">Lacks conserved residue(s) required for the propagation of feature annotation.</text>
</comment>
<evidence type="ECO:0000256" key="15">
    <source>
        <dbReference type="HAMAP-Rule" id="MF_00605"/>
    </source>
</evidence>
<keyword evidence="11 15" id="KW-0819">tRNA processing</keyword>
<comment type="function">
    <text evidence="1 15 17">Specifically methylates guanosine-37 in various tRNAs.</text>
</comment>
<organism evidence="19 20">
    <name type="scientific">Candidatus Vogelbacteria bacterium RIFOXYB1_FULL_42_16</name>
    <dbReference type="NCBI Taxonomy" id="1802436"/>
    <lineage>
        <taxon>Bacteria</taxon>
        <taxon>Candidatus Vogeliibacteriota</taxon>
    </lineage>
</organism>
<evidence type="ECO:0000256" key="8">
    <source>
        <dbReference type="ARBA" id="ARBA00022603"/>
    </source>
</evidence>
<dbReference type="Gene3D" id="1.10.1270.20">
    <property type="entry name" value="tRNA(m1g37)methyltransferase, domain 2"/>
    <property type="match status" value="1"/>
</dbReference>
<evidence type="ECO:0000256" key="17">
    <source>
        <dbReference type="RuleBase" id="RU003464"/>
    </source>
</evidence>
<evidence type="ECO:0000313" key="20">
    <source>
        <dbReference type="Proteomes" id="UP000176222"/>
    </source>
</evidence>
<dbReference type="SUPFAM" id="SSF75217">
    <property type="entry name" value="alpha/beta knot"/>
    <property type="match status" value="1"/>
</dbReference>
<dbReference type="Proteomes" id="UP000176222">
    <property type="component" value="Unassembled WGS sequence"/>
</dbReference>
<dbReference type="AlphaFoldDB" id="A0A1G2QBX5"/>
<dbReference type="InterPro" id="IPR029028">
    <property type="entry name" value="Alpha/beta_knot_MTases"/>
</dbReference>
<proteinExistence type="inferred from homology"/>
<comment type="subunit">
    <text evidence="4 15 17">Homodimer.</text>
</comment>
<accession>A0A1G2QBX5</accession>
<evidence type="ECO:0000256" key="5">
    <source>
        <dbReference type="ARBA" id="ARBA00012807"/>
    </source>
</evidence>
<evidence type="ECO:0000256" key="6">
    <source>
        <dbReference type="ARBA" id="ARBA00014679"/>
    </source>
</evidence>
<dbReference type="InterPro" id="IPR029026">
    <property type="entry name" value="tRNA_m1G_MTases_N"/>
</dbReference>
<dbReference type="InterPro" id="IPR023148">
    <property type="entry name" value="tRNA_m1G_MeTrfase_C_sf"/>
</dbReference>
<keyword evidence="9 15" id="KW-0808">Transferase</keyword>
<dbReference type="EMBL" id="MHTH01000015">
    <property type="protein sequence ID" value="OHA58055.1"/>
    <property type="molecule type" value="Genomic_DNA"/>
</dbReference>
<evidence type="ECO:0000256" key="2">
    <source>
        <dbReference type="ARBA" id="ARBA00004496"/>
    </source>
</evidence>
<keyword evidence="7 15" id="KW-0963">Cytoplasm</keyword>
<dbReference type="GO" id="GO:0005829">
    <property type="term" value="C:cytosol"/>
    <property type="evidence" value="ECO:0007669"/>
    <property type="project" value="TreeGrafter"/>
</dbReference>
<dbReference type="HAMAP" id="MF_00605">
    <property type="entry name" value="TrmD"/>
    <property type="match status" value="1"/>
</dbReference>
<dbReference type="Pfam" id="PF01746">
    <property type="entry name" value="tRNA_m1G_MT"/>
    <property type="match status" value="1"/>
</dbReference>